<keyword evidence="4" id="KW-0812">Transmembrane</keyword>
<keyword evidence="3" id="KW-0408">Iron</keyword>
<organism evidence="5">
    <name type="scientific">Darwinula stevensoni</name>
    <dbReference type="NCBI Taxonomy" id="69355"/>
    <lineage>
        <taxon>Eukaryota</taxon>
        <taxon>Metazoa</taxon>
        <taxon>Ecdysozoa</taxon>
        <taxon>Arthropoda</taxon>
        <taxon>Crustacea</taxon>
        <taxon>Oligostraca</taxon>
        <taxon>Ostracoda</taxon>
        <taxon>Podocopa</taxon>
        <taxon>Podocopida</taxon>
        <taxon>Darwinulocopina</taxon>
        <taxon>Darwinuloidea</taxon>
        <taxon>Darwinulidae</taxon>
        <taxon>Darwinula</taxon>
    </lineage>
</organism>
<dbReference type="AlphaFoldDB" id="A0A7R8X3V4"/>
<dbReference type="Gene3D" id="1.10.630.10">
    <property type="entry name" value="Cytochrome P450"/>
    <property type="match status" value="1"/>
</dbReference>
<feature type="transmembrane region" description="Helical" evidence="4">
    <location>
        <begin position="224"/>
        <end position="248"/>
    </location>
</feature>
<keyword evidence="2" id="KW-0560">Oxidoreductase</keyword>
<sequence length="581" mass="63095">MLLLTWVIYHMAASEEVQERVYEELRSRGNDAEDLQHCLYTRRVLDESLRLSILAPFAARYQELECFLGNHHIPRGTPIIHALGVVLHHPTFWAHPHKFDPDRFLPENAKERPSLAFCPFGFAGKRKCPGYRGSLQAVVSPQRGVNFQRLDLARFASIENGSNGSQRFLSGRQQFENYGLSINLIINELTTMGRTGVPRASPSGKSPGRYGHGGVMVVLRGWRYVAFVAGIFGGVGLAIYPIIVAPYLDPSKYQDIQRVTRAGINQEDIQPGGMKVWTDPFEQCVDAFTAGIGLVELVSERYAGGTSEREVCQLGGATRGAIGEAHGEEIRGTRKVGEIQRDDLVARLGRVEEALRGFPSLPDLTGRVVLSSFDSTSSADSQGAVIETENMFHGLREVSLDEGSEGTVGAGEMSAGRAQAMSKGRGKTRALVIVGDSNVRRLEAAMGNDSGSRVSFIQFPGARIEHFRNKVGSVVCSESAEEVSVVLHVGTNDTPKSGSELMGRLKQAIGACREARSGVRVTVCAIPSRLDRGGTTWSRSETPSDLDHVVLPLSSRLPGHDRLKESCSAEGAGCVLSSPPK</sequence>
<evidence type="ECO:0000256" key="3">
    <source>
        <dbReference type="PIRSR" id="PIRSR602401-1"/>
    </source>
</evidence>
<dbReference type="Pfam" id="PF15061">
    <property type="entry name" value="MITRAC7_Phoenixin"/>
    <property type="match status" value="1"/>
</dbReference>
<dbReference type="InterPro" id="IPR002401">
    <property type="entry name" value="Cyt_P450_E_grp-I"/>
</dbReference>
<keyword evidence="4" id="KW-1133">Transmembrane helix</keyword>
<dbReference type="Gene3D" id="3.40.50.12690">
    <property type="match status" value="1"/>
</dbReference>
<accession>A0A7R8X3V4</accession>
<evidence type="ECO:0000256" key="2">
    <source>
        <dbReference type="ARBA" id="ARBA00023033"/>
    </source>
</evidence>
<dbReference type="EMBL" id="LR899765">
    <property type="protein sequence ID" value="CAD7242306.1"/>
    <property type="molecule type" value="Genomic_DNA"/>
</dbReference>
<reference evidence="5" key="1">
    <citation type="submission" date="2020-11" db="EMBL/GenBank/DDBJ databases">
        <authorList>
            <person name="Tran Van P."/>
        </authorList>
    </citation>
    <scope>NUCLEOTIDE SEQUENCE</scope>
</reference>
<evidence type="ECO:0000256" key="1">
    <source>
        <dbReference type="ARBA" id="ARBA00010617"/>
    </source>
</evidence>
<evidence type="ECO:0000313" key="6">
    <source>
        <dbReference type="Proteomes" id="UP000677054"/>
    </source>
</evidence>
<dbReference type="InterPro" id="IPR036396">
    <property type="entry name" value="Cyt_P450_sf"/>
</dbReference>
<dbReference type="Pfam" id="PF00067">
    <property type="entry name" value="p450"/>
    <property type="match status" value="1"/>
</dbReference>
<dbReference type="InterPro" id="IPR052666">
    <property type="entry name" value="CYP450_20A1-like"/>
</dbReference>
<comment type="cofactor">
    <cofactor evidence="3">
        <name>heme</name>
        <dbReference type="ChEBI" id="CHEBI:30413"/>
    </cofactor>
</comment>
<dbReference type="InterPro" id="IPR001128">
    <property type="entry name" value="Cyt_P450"/>
</dbReference>
<dbReference type="OrthoDB" id="8755372at2759"/>
<dbReference type="GO" id="GO:0033617">
    <property type="term" value="P:mitochondrial respiratory chain complex IV assembly"/>
    <property type="evidence" value="ECO:0007669"/>
    <property type="project" value="InterPro"/>
</dbReference>
<dbReference type="SUPFAM" id="SSF48264">
    <property type="entry name" value="Cytochrome P450"/>
    <property type="match status" value="1"/>
</dbReference>
<dbReference type="GO" id="GO:0005739">
    <property type="term" value="C:mitochondrion"/>
    <property type="evidence" value="ECO:0007669"/>
    <property type="project" value="GOC"/>
</dbReference>
<comment type="similarity">
    <text evidence="1">Belongs to the cytochrome P450 family.</text>
</comment>
<protein>
    <submittedName>
        <fullName evidence="5">Uncharacterized protein</fullName>
    </submittedName>
</protein>
<feature type="binding site" description="axial binding residue" evidence="3">
    <location>
        <position position="128"/>
    </location>
    <ligand>
        <name>heme</name>
        <dbReference type="ChEBI" id="CHEBI:30413"/>
    </ligand>
    <ligandPart>
        <name>Fe</name>
        <dbReference type="ChEBI" id="CHEBI:18248"/>
    </ligandPart>
</feature>
<dbReference type="EMBL" id="CAJPEV010000248">
    <property type="protein sequence ID" value="CAG0882951.1"/>
    <property type="molecule type" value="Genomic_DNA"/>
</dbReference>
<evidence type="ECO:0000313" key="5">
    <source>
        <dbReference type="EMBL" id="CAD7242306.1"/>
    </source>
</evidence>
<keyword evidence="6" id="KW-1185">Reference proteome</keyword>
<dbReference type="GO" id="GO:0016020">
    <property type="term" value="C:membrane"/>
    <property type="evidence" value="ECO:0007669"/>
    <property type="project" value="InterPro"/>
</dbReference>
<dbReference type="SUPFAM" id="SSF52266">
    <property type="entry name" value="SGNH hydrolase"/>
    <property type="match status" value="1"/>
</dbReference>
<dbReference type="Proteomes" id="UP000677054">
    <property type="component" value="Unassembled WGS sequence"/>
</dbReference>
<dbReference type="GO" id="GO:0016705">
    <property type="term" value="F:oxidoreductase activity, acting on paired donors, with incorporation or reduction of molecular oxygen"/>
    <property type="evidence" value="ECO:0007669"/>
    <property type="project" value="InterPro"/>
</dbReference>
<name>A0A7R8X3V4_9CRUS</name>
<dbReference type="PRINTS" id="PR00463">
    <property type="entry name" value="EP450I"/>
</dbReference>
<keyword evidence="3" id="KW-0349">Heme</keyword>
<keyword evidence="2" id="KW-0503">Monooxygenase</keyword>
<dbReference type="PANTHER" id="PTHR24280">
    <property type="entry name" value="CYTOCHROME P450 20A1"/>
    <property type="match status" value="1"/>
</dbReference>
<evidence type="ECO:0000256" key="4">
    <source>
        <dbReference type="SAM" id="Phobius"/>
    </source>
</evidence>
<gene>
    <name evidence="5" type="ORF">DSTB1V02_LOCUS2275</name>
</gene>
<dbReference type="InterPro" id="IPR027917">
    <property type="entry name" value="MITRAC7/Phoenixin"/>
</dbReference>
<keyword evidence="3" id="KW-0479">Metal-binding</keyword>
<keyword evidence="4" id="KW-0472">Membrane</keyword>
<proteinExistence type="inferred from homology"/>
<dbReference type="PANTHER" id="PTHR24280:SF4">
    <property type="entry name" value="CYTOCHROME P450 20A1"/>
    <property type="match status" value="1"/>
</dbReference>
<dbReference type="GO" id="GO:0020037">
    <property type="term" value="F:heme binding"/>
    <property type="evidence" value="ECO:0007669"/>
    <property type="project" value="InterPro"/>
</dbReference>
<dbReference type="GO" id="GO:0005506">
    <property type="term" value="F:iron ion binding"/>
    <property type="evidence" value="ECO:0007669"/>
    <property type="project" value="InterPro"/>
</dbReference>
<dbReference type="GO" id="GO:0004497">
    <property type="term" value="F:monooxygenase activity"/>
    <property type="evidence" value="ECO:0007669"/>
    <property type="project" value="UniProtKB-KW"/>
</dbReference>